<dbReference type="Pfam" id="PF01368">
    <property type="entry name" value="DHH"/>
    <property type="match status" value="1"/>
</dbReference>
<evidence type="ECO:0000259" key="1">
    <source>
        <dbReference type="Pfam" id="PF01368"/>
    </source>
</evidence>
<name>A0ABW3VGD5_9PSEU</name>
<comment type="caution">
    <text evidence="3">The sequence shown here is derived from an EMBL/GenBank/DDBJ whole genome shotgun (WGS) entry which is preliminary data.</text>
</comment>
<keyword evidence="4" id="KW-1185">Reference proteome</keyword>
<reference evidence="4" key="1">
    <citation type="journal article" date="2019" name="Int. J. Syst. Evol. Microbiol.">
        <title>The Global Catalogue of Microorganisms (GCM) 10K type strain sequencing project: providing services to taxonomists for standard genome sequencing and annotation.</title>
        <authorList>
            <consortium name="The Broad Institute Genomics Platform"/>
            <consortium name="The Broad Institute Genome Sequencing Center for Infectious Disease"/>
            <person name="Wu L."/>
            <person name="Ma J."/>
        </authorList>
    </citation>
    <scope>NUCLEOTIDE SEQUENCE [LARGE SCALE GENOMIC DNA]</scope>
    <source>
        <strain evidence="4">CCUG 49018</strain>
    </source>
</reference>
<sequence>MSAATDSPETDVATAVAAAAELLGSARDVTLLAHVQPDADALGSALALGTVLARRGAQVRVSFGSPAGAPESLRPLDALGLLVPPDEVPAAPDLLVMCDTAAVERLGSLADRLAAARASLLIDHHASNPGFGDVQVLDPSAEATAVLVHRVLTAMGAAIDATVGACLYAGLVTDTSGFRRAGPAAHRMAAQLLEAGVDVEAVLRPISDDHPFSWLGALADVLHDARLDPDAAGGLGLVSAVVPVALMERFRVEEVDGVVDLLRTASEADVAVVAKQVGPRRWSLSMRSRTVDVAAAAVALGGGGHPRAAGVTLDGEPAEVLDRLKAVLGR</sequence>
<dbReference type="RefSeq" id="WP_346090185.1">
    <property type="nucleotide sequence ID" value="NZ_BAABKS010000007.1"/>
</dbReference>
<dbReference type="Proteomes" id="UP001597182">
    <property type="component" value="Unassembled WGS sequence"/>
</dbReference>
<dbReference type="InterPro" id="IPR038763">
    <property type="entry name" value="DHH_sf"/>
</dbReference>
<gene>
    <name evidence="3" type="ORF">ACFQ34_13160</name>
</gene>
<dbReference type="EC" id="3.1.3.7" evidence="3"/>
<protein>
    <submittedName>
        <fullName evidence="3">Bifunctional oligoribonuclease/PAP phosphatase NrnA</fullName>
        <ecNumber evidence="3">3.1.3.7</ecNumber>
    </submittedName>
</protein>
<dbReference type="EMBL" id="JBHTMB010000119">
    <property type="protein sequence ID" value="MFD1234232.1"/>
    <property type="molecule type" value="Genomic_DNA"/>
</dbReference>
<dbReference type="PANTHER" id="PTHR47618">
    <property type="entry name" value="BIFUNCTIONAL OLIGORIBONUCLEASE AND PAP PHOSPHATASE NRNA"/>
    <property type="match status" value="1"/>
</dbReference>
<accession>A0ABW3VGD5</accession>
<dbReference type="Gene3D" id="3.90.1640.10">
    <property type="entry name" value="inorganic pyrophosphatase (n-terminal core)"/>
    <property type="match status" value="1"/>
</dbReference>
<dbReference type="InterPro" id="IPR003156">
    <property type="entry name" value="DHHA1_dom"/>
</dbReference>
<dbReference type="SUPFAM" id="SSF64182">
    <property type="entry name" value="DHH phosphoesterases"/>
    <property type="match status" value="1"/>
</dbReference>
<dbReference type="GO" id="GO:0008441">
    <property type="term" value="F:3'(2'),5'-bisphosphate nucleotidase activity"/>
    <property type="evidence" value="ECO:0007669"/>
    <property type="project" value="UniProtKB-EC"/>
</dbReference>
<keyword evidence="3" id="KW-0378">Hydrolase</keyword>
<dbReference type="Gene3D" id="3.10.310.30">
    <property type="match status" value="1"/>
</dbReference>
<dbReference type="Pfam" id="PF02272">
    <property type="entry name" value="DHHA1"/>
    <property type="match status" value="1"/>
</dbReference>
<feature type="domain" description="DDH" evidence="1">
    <location>
        <begin position="29"/>
        <end position="170"/>
    </location>
</feature>
<evidence type="ECO:0000313" key="3">
    <source>
        <dbReference type="EMBL" id="MFD1234232.1"/>
    </source>
</evidence>
<dbReference type="PANTHER" id="PTHR47618:SF1">
    <property type="entry name" value="BIFUNCTIONAL OLIGORIBONUCLEASE AND PAP PHOSPHATASE NRNA"/>
    <property type="match status" value="1"/>
</dbReference>
<evidence type="ECO:0000313" key="4">
    <source>
        <dbReference type="Proteomes" id="UP001597182"/>
    </source>
</evidence>
<dbReference type="InterPro" id="IPR001667">
    <property type="entry name" value="DDH_dom"/>
</dbReference>
<feature type="domain" description="DHHA1" evidence="2">
    <location>
        <begin position="248"/>
        <end position="327"/>
    </location>
</feature>
<organism evidence="3 4">
    <name type="scientific">Pseudonocardia benzenivorans</name>
    <dbReference type="NCBI Taxonomy" id="228005"/>
    <lineage>
        <taxon>Bacteria</taxon>
        <taxon>Bacillati</taxon>
        <taxon>Actinomycetota</taxon>
        <taxon>Actinomycetes</taxon>
        <taxon>Pseudonocardiales</taxon>
        <taxon>Pseudonocardiaceae</taxon>
        <taxon>Pseudonocardia</taxon>
    </lineage>
</organism>
<dbReference type="InterPro" id="IPR051319">
    <property type="entry name" value="Oligoribo/pAp-PDE_c-di-AMP_PDE"/>
</dbReference>
<evidence type="ECO:0000259" key="2">
    <source>
        <dbReference type="Pfam" id="PF02272"/>
    </source>
</evidence>
<proteinExistence type="predicted"/>